<dbReference type="Gene3D" id="2.160.20.80">
    <property type="entry name" value="E3 ubiquitin-protein ligase SopA"/>
    <property type="match status" value="1"/>
</dbReference>
<dbReference type="RefSeq" id="WP_239170765.1">
    <property type="nucleotide sequence ID" value="NZ_BONA01000127.1"/>
</dbReference>
<keyword evidence="2" id="KW-1185">Reference proteome</keyword>
<sequence length="117" mass="12288">MDLSADHAVVAGMDLHGADLRSANRYGVDLTAANLSGADLTGAELSGAELAVAQLDAAAITADQMRSAASNRCAQVDKDIAEELDMVYSNTPVCQGELRPAVHSKSAEQGEFRIEKR</sequence>
<evidence type="ECO:0000313" key="1">
    <source>
        <dbReference type="EMBL" id="PWK26455.1"/>
    </source>
</evidence>
<dbReference type="EMBL" id="QGGR01000063">
    <property type="protein sequence ID" value="PWK26455.1"/>
    <property type="molecule type" value="Genomic_DNA"/>
</dbReference>
<accession>A0A316E8Z1</accession>
<gene>
    <name evidence="1" type="ORF">BC793_1633</name>
</gene>
<reference evidence="1 2" key="1">
    <citation type="submission" date="2018-05" db="EMBL/GenBank/DDBJ databases">
        <title>Genomic Encyclopedia of Archaeal and Bacterial Type Strains, Phase II (KMG-II): from individual species to whole genera.</title>
        <authorList>
            <person name="Goeker M."/>
        </authorList>
    </citation>
    <scope>NUCLEOTIDE SEQUENCE [LARGE SCALE GENOMIC DNA]</scope>
    <source>
        <strain evidence="1 2">DSM 45184</strain>
    </source>
</reference>
<protein>
    <submittedName>
        <fullName evidence="1">Pentapeptide repeat protein</fullName>
    </submittedName>
</protein>
<proteinExistence type="predicted"/>
<evidence type="ECO:0000313" key="2">
    <source>
        <dbReference type="Proteomes" id="UP000245697"/>
    </source>
</evidence>
<organism evidence="1 2">
    <name type="scientific">Actinoplanes xinjiangensis</name>
    <dbReference type="NCBI Taxonomy" id="512350"/>
    <lineage>
        <taxon>Bacteria</taxon>
        <taxon>Bacillati</taxon>
        <taxon>Actinomycetota</taxon>
        <taxon>Actinomycetes</taxon>
        <taxon>Micromonosporales</taxon>
        <taxon>Micromonosporaceae</taxon>
        <taxon>Actinoplanes</taxon>
    </lineage>
</organism>
<dbReference type="InterPro" id="IPR001646">
    <property type="entry name" value="5peptide_repeat"/>
</dbReference>
<dbReference type="Proteomes" id="UP000245697">
    <property type="component" value="Unassembled WGS sequence"/>
</dbReference>
<dbReference type="AlphaFoldDB" id="A0A316E8Z1"/>
<dbReference type="Pfam" id="PF00805">
    <property type="entry name" value="Pentapeptide"/>
    <property type="match status" value="1"/>
</dbReference>
<comment type="caution">
    <text evidence="1">The sequence shown here is derived from an EMBL/GenBank/DDBJ whole genome shotgun (WGS) entry which is preliminary data.</text>
</comment>
<dbReference type="SUPFAM" id="SSF141571">
    <property type="entry name" value="Pentapeptide repeat-like"/>
    <property type="match status" value="1"/>
</dbReference>
<name>A0A316E8Z1_9ACTN</name>